<dbReference type="EMBL" id="JBHSNY010000003">
    <property type="protein sequence ID" value="MFC5633769.1"/>
    <property type="molecule type" value="Genomic_DNA"/>
</dbReference>
<protein>
    <submittedName>
        <fullName evidence="1">Uncharacterized protein</fullName>
    </submittedName>
</protein>
<evidence type="ECO:0000313" key="1">
    <source>
        <dbReference type="EMBL" id="MFC5633769.1"/>
    </source>
</evidence>
<name>A0ABW0ULC2_9ACTN</name>
<comment type="caution">
    <text evidence="1">The sequence shown here is derived from an EMBL/GenBank/DDBJ whole genome shotgun (WGS) entry which is preliminary data.</text>
</comment>
<organism evidence="1 2">
    <name type="scientific">Streptomyces bullii</name>
    <dbReference type="NCBI Taxonomy" id="349910"/>
    <lineage>
        <taxon>Bacteria</taxon>
        <taxon>Bacillati</taxon>
        <taxon>Actinomycetota</taxon>
        <taxon>Actinomycetes</taxon>
        <taxon>Kitasatosporales</taxon>
        <taxon>Streptomycetaceae</taxon>
        <taxon>Streptomyces</taxon>
    </lineage>
</organism>
<reference evidence="2" key="1">
    <citation type="journal article" date="2019" name="Int. J. Syst. Evol. Microbiol.">
        <title>The Global Catalogue of Microorganisms (GCM) 10K type strain sequencing project: providing services to taxonomists for standard genome sequencing and annotation.</title>
        <authorList>
            <consortium name="The Broad Institute Genomics Platform"/>
            <consortium name="The Broad Institute Genome Sequencing Center for Infectious Disease"/>
            <person name="Wu L."/>
            <person name="Ma J."/>
        </authorList>
    </citation>
    <scope>NUCLEOTIDE SEQUENCE [LARGE SCALE GENOMIC DNA]</scope>
    <source>
        <strain evidence="2">CGMCC 4.7248</strain>
    </source>
</reference>
<proteinExistence type="predicted"/>
<evidence type="ECO:0000313" key="2">
    <source>
        <dbReference type="Proteomes" id="UP001596154"/>
    </source>
</evidence>
<gene>
    <name evidence="1" type="ORF">ACFPZJ_08175</name>
</gene>
<dbReference type="Proteomes" id="UP001596154">
    <property type="component" value="Unassembled WGS sequence"/>
</dbReference>
<sequence length="210" mass="22239">MATIGYAQLPIPGGGDSPTTPGHLAELAAAIDPHLWQHVTNLADRDTRLSEAPVQTVALAPDGTTWVKISATTNTWVTHWEPLQAWQPLTLAAGYESGQTLAEGRIDRGQVHLRGTIQRTDGQLISANGVKLATVPTAMIPKQIARCAAPASMTGDAMTGTCRLEVYSPDQDANSLGGRGSVIAWSQDGQQDGGTPGLMWIDISGSYWLD</sequence>
<keyword evidence="2" id="KW-1185">Reference proteome</keyword>
<dbReference type="RefSeq" id="WP_381019127.1">
    <property type="nucleotide sequence ID" value="NZ_JBHSNY010000003.1"/>
</dbReference>
<accession>A0ABW0ULC2</accession>